<feature type="compositionally biased region" description="Acidic residues" evidence="1">
    <location>
        <begin position="649"/>
        <end position="661"/>
    </location>
</feature>
<evidence type="ECO:0000259" key="2">
    <source>
        <dbReference type="SMART" id="SM00394"/>
    </source>
</evidence>
<keyword evidence="4" id="KW-1185">Reference proteome</keyword>
<feature type="compositionally biased region" description="Polar residues" evidence="1">
    <location>
        <begin position="696"/>
        <end position="711"/>
    </location>
</feature>
<organism evidence="3 4">
    <name type="scientific">Gasterosteus aculeatus aculeatus</name>
    <name type="common">three-spined stickleback</name>
    <dbReference type="NCBI Taxonomy" id="481459"/>
    <lineage>
        <taxon>Eukaryota</taxon>
        <taxon>Metazoa</taxon>
        <taxon>Chordata</taxon>
        <taxon>Craniata</taxon>
        <taxon>Vertebrata</taxon>
        <taxon>Euteleostomi</taxon>
        <taxon>Actinopterygii</taxon>
        <taxon>Neopterygii</taxon>
        <taxon>Teleostei</taxon>
        <taxon>Neoteleostei</taxon>
        <taxon>Acanthomorphata</taxon>
        <taxon>Eupercaria</taxon>
        <taxon>Perciformes</taxon>
        <taxon>Cottioidei</taxon>
        <taxon>Gasterosteales</taxon>
        <taxon>Gasterosteidae</taxon>
        <taxon>Gasterosteus</taxon>
    </lineage>
</organism>
<dbReference type="InterPro" id="IPR047579">
    <property type="entry name" value="DD_CABYR_SP17"/>
</dbReference>
<dbReference type="Proteomes" id="UP000007635">
    <property type="component" value="Chromosome I"/>
</dbReference>
<reference evidence="3 4" key="1">
    <citation type="journal article" date="2021" name="G3 (Bethesda)">
        <title>Improved contiguity of the threespine stickleback genome using long-read sequencing.</title>
        <authorList>
            <person name="Nath S."/>
            <person name="Shaw D.E."/>
            <person name="White M.A."/>
        </authorList>
    </citation>
    <scope>NUCLEOTIDE SEQUENCE [LARGE SCALE GENOMIC DNA]</scope>
    <source>
        <strain evidence="3 4">Lake Benthic</strain>
    </source>
</reference>
<dbReference type="SMART" id="SM00015">
    <property type="entry name" value="IQ"/>
    <property type="match status" value="1"/>
</dbReference>
<feature type="region of interest" description="Disordered" evidence="1">
    <location>
        <begin position="285"/>
        <end position="378"/>
    </location>
</feature>
<proteinExistence type="predicted"/>
<feature type="compositionally biased region" description="Basic and acidic residues" evidence="1">
    <location>
        <begin position="473"/>
        <end position="488"/>
    </location>
</feature>
<dbReference type="CDD" id="cd12100">
    <property type="entry name" value="DD_CABYR_SP17"/>
    <property type="match status" value="1"/>
</dbReference>
<accession>A0AAQ4R6W6</accession>
<dbReference type="InterPro" id="IPR000048">
    <property type="entry name" value="IQ_motif_EF-hand-BS"/>
</dbReference>
<dbReference type="PROSITE" id="PS50096">
    <property type="entry name" value="IQ"/>
    <property type="match status" value="1"/>
</dbReference>
<evidence type="ECO:0000256" key="1">
    <source>
        <dbReference type="SAM" id="MobiDB-lite"/>
    </source>
</evidence>
<feature type="compositionally biased region" description="Basic and acidic residues" evidence="1">
    <location>
        <begin position="719"/>
        <end position="729"/>
    </location>
</feature>
<dbReference type="PANTHER" id="PTHR10699">
    <property type="entry name" value="NEUROMODULIN"/>
    <property type="match status" value="1"/>
</dbReference>
<feature type="compositionally biased region" description="Polar residues" evidence="1">
    <location>
        <begin position="192"/>
        <end position="203"/>
    </location>
</feature>
<dbReference type="Ensembl" id="ENSGACT00000077428.1">
    <property type="protein sequence ID" value="ENSGACP00000058800.1"/>
    <property type="gene ID" value="ENSGACG00000027363.1"/>
</dbReference>
<dbReference type="InterPro" id="IPR003117">
    <property type="entry name" value="cAMP_dep_PK_reg_su_I/II_a/b"/>
</dbReference>
<feature type="region of interest" description="Disordered" evidence="1">
    <location>
        <begin position="229"/>
        <end position="254"/>
    </location>
</feature>
<feature type="domain" description="RIIa" evidence="2">
    <location>
        <begin position="14"/>
        <end position="51"/>
    </location>
</feature>
<reference evidence="3" key="2">
    <citation type="submission" date="2025-08" db="UniProtKB">
        <authorList>
            <consortium name="Ensembl"/>
        </authorList>
    </citation>
    <scope>IDENTIFICATION</scope>
</reference>
<dbReference type="AlphaFoldDB" id="A0AAQ4R6W6"/>
<dbReference type="GO" id="GO:0005516">
    <property type="term" value="F:calmodulin binding"/>
    <property type="evidence" value="ECO:0007669"/>
    <property type="project" value="TreeGrafter"/>
</dbReference>
<feature type="compositionally biased region" description="Basic and acidic residues" evidence="1">
    <location>
        <begin position="638"/>
        <end position="648"/>
    </location>
</feature>
<dbReference type="SUPFAM" id="SSF47391">
    <property type="entry name" value="Dimerization-anchoring domain of cAMP-dependent PK regulatory subunit"/>
    <property type="match status" value="1"/>
</dbReference>
<dbReference type="CDD" id="cd23767">
    <property type="entry name" value="IQCD"/>
    <property type="match status" value="1"/>
</dbReference>
<dbReference type="SMART" id="SM00394">
    <property type="entry name" value="RIIa"/>
    <property type="match status" value="1"/>
</dbReference>
<dbReference type="GeneTree" id="ENSGT00440000039324"/>
<evidence type="ECO:0000313" key="4">
    <source>
        <dbReference type="Proteomes" id="UP000007635"/>
    </source>
</evidence>
<dbReference type="Pfam" id="PF00612">
    <property type="entry name" value="IQ"/>
    <property type="match status" value="1"/>
</dbReference>
<dbReference type="PANTHER" id="PTHR10699:SF16">
    <property type="entry name" value="SPERM SURFACE PROTEIN SP17"/>
    <property type="match status" value="1"/>
</dbReference>
<reference evidence="3" key="3">
    <citation type="submission" date="2025-09" db="UniProtKB">
        <authorList>
            <consortium name="Ensembl"/>
        </authorList>
    </citation>
    <scope>IDENTIFICATION</scope>
</reference>
<feature type="region of interest" description="Disordered" evidence="1">
    <location>
        <begin position="555"/>
        <end position="729"/>
    </location>
</feature>
<dbReference type="Pfam" id="PF02197">
    <property type="entry name" value="RIIa"/>
    <property type="match status" value="1"/>
</dbReference>
<feature type="region of interest" description="Disordered" evidence="1">
    <location>
        <begin position="174"/>
        <end position="207"/>
    </location>
</feature>
<evidence type="ECO:0000313" key="3">
    <source>
        <dbReference type="Ensembl" id="ENSGACP00000058800.1"/>
    </source>
</evidence>
<feature type="compositionally biased region" description="Basic and acidic residues" evidence="1">
    <location>
        <begin position="311"/>
        <end position="331"/>
    </location>
</feature>
<protein>
    <submittedName>
        <fullName evidence="3">Sperm autoantigenic protein 17</fullName>
    </submittedName>
</protein>
<sequence length="729" mass="80424">MSVPFCKTHLRIPRGFGSILEGLAREVLRDQPKDIPKYAAQYFDALLKQREDSGMDPAEWAAKLEDMYHNNAFKAPEAIPEKYPATEVTVSNEQSKVHQTEDEYSLGETFDLSTTHVRSSEEVDLSASTEEYEEKDDIAEKGIILPEKGISEEETVIMLPALDVQPDCLNRIEEKDPTTNTFDQVDRAANGKDSSLASDQDMPQSELEPTDVLSFRAIMNVDVCAQELAEDEGGDQQETAVVDEEKVNSGGLKNTDSEAKVEVFPYAGQADVDVCANELGATGRTIEGANAEDNDEDSSNLQPEDTVEQSFKTDRDQDEGKDQVEKEKAGETEAEASPREITALNNNVIPKEDSLVKISVDDVPEDQQTNEDKQQEGSVEVLQDNVLEMHLEDESKEVSLLSTDKHISSTQDQDEIEMTSHHKVFHMMKEKVDTNDYNLNDSDDEKLKCVETGSSHRPTAKAGEENPGDETDQNEHNEKMMKGEFHQNEEEEAESSNPYYKEDKTAGVVGGDKGRIHAESYVEVEDHLFRVTGSNVSTAATERGALEASAQHLLEENEEGQTPAEPQAENAVVENEVTSKEISSNERGLVDEGNIDSEIEKTNDAICDEGSGSSSIHTESADWPAASHQGEEQTLETIGDKEECSRPQEEEDIMDIPLDDPEANRAAAKIQAGFRGHMTRKKMKPEDKAEGEEVSSTEGCAQRQRGQTGHTETGGSGAVERDDTSVPEQ</sequence>
<name>A0AAQ4R6W6_GASAC</name>
<feature type="region of interest" description="Disordered" evidence="1">
    <location>
        <begin position="451"/>
        <end position="511"/>
    </location>
</feature>
<dbReference type="Gene3D" id="1.20.890.10">
    <property type="entry name" value="cAMP-dependent protein kinase regulatory subunit, dimerization-anchoring domain"/>
    <property type="match status" value="1"/>
</dbReference>